<keyword evidence="12" id="KW-1185">Reference proteome</keyword>
<dbReference type="UniPathway" id="UPA00575"/>
<keyword evidence="4 8" id="KW-0489">Methyltransferase</keyword>
<dbReference type="Gene3D" id="3.30.572.10">
    <property type="entry name" value="Thymidylate synthase/dCMP hydroxymethylase domain"/>
    <property type="match status" value="1"/>
</dbReference>
<dbReference type="InterPro" id="IPR023451">
    <property type="entry name" value="Thymidate_synth/dCMP_Mease_dom"/>
</dbReference>
<comment type="subunit">
    <text evidence="1 8">Homodimer.</text>
</comment>
<dbReference type="GO" id="GO:0006235">
    <property type="term" value="P:dTTP biosynthetic process"/>
    <property type="evidence" value="ECO:0007669"/>
    <property type="project" value="UniProtKB-UniRule"/>
</dbReference>
<dbReference type="InterPro" id="IPR000398">
    <property type="entry name" value="Thymidylate_synthase"/>
</dbReference>
<dbReference type="NCBIfam" id="NF002497">
    <property type="entry name" value="PRK01827.1-3"/>
    <property type="match status" value="1"/>
</dbReference>
<feature type="binding site" evidence="8">
    <location>
        <position position="51"/>
    </location>
    <ligand>
        <name>(6R)-5,10-methylene-5,6,7,8-tetrahydrofolate</name>
        <dbReference type="ChEBI" id="CHEBI:15636"/>
    </ligand>
</feature>
<evidence type="ECO:0000313" key="11">
    <source>
        <dbReference type="EMBL" id="QNF35206.1"/>
    </source>
</evidence>
<feature type="binding site" description="in other chain" evidence="8">
    <location>
        <position position="177"/>
    </location>
    <ligand>
        <name>dUMP</name>
        <dbReference type="ChEBI" id="CHEBI:246422"/>
        <note>ligand shared between dimeric partners</note>
    </ligand>
</feature>
<feature type="binding site" description="in other chain" evidence="8">
    <location>
        <begin position="207"/>
        <end position="209"/>
    </location>
    <ligand>
        <name>dUMP</name>
        <dbReference type="ChEBI" id="CHEBI:246422"/>
        <note>ligand shared between dimeric partners</note>
    </ligand>
</feature>
<keyword evidence="5 8" id="KW-0808">Transferase</keyword>
<proteinExistence type="inferred from homology"/>
<keyword evidence="3 8" id="KW-0963">Cytoplasm</keyword>
<dbReference type="Proteomes" id="UP000515237">
    <property type="component" value="Chromosome"/>
</dbReference>
<protein>
    <recommendedName>
        <fullName evidence="2 8">Thymidylate synthase</fullName>
        <shortName evidence="8">TS</shortName>
        <shortName evidence="8">TSase</shortName>
        <ecNumber evidence="2 8">2.1.1.45</ecNumber>
    </recommendedName>
</protein>
<sequence>MQQYLHLLNHIINTGTKKKDRTGTGTLSVFGYQMRFNLTDGFPLVTTKKVHLKSIIHELLWFLKGDTNIKYLKDNGVSIWDEWADENGNLGPVYGSQWRCWPTPDGGHIDQITQVINQIKANPDSRRLIVSAWNVAEINNMKLPPCHAFFQFYVADGKLSCQLYQRSADVFLGVPFNIASYALLTLMVAQVCQLEPGEFIWTGGDTHLYLNHLEQAELQLNREPRPLPQMHLNPAVTSIFDFTYADFKLENYNPHPAIKAPVAV</sequence>
<dbReference type="PROSITE" id="PS00091">
    <property type="entry name" value="THYMIDYLATE_SYNTHASE"/>
    <property type="match status" value="1"/>
</dbReference>
<organism evidence="11 12">
    <name type="scientific">Adhaeribacter swui</name>
    <dbReference type="NCBI Taxonomy" id="2086471"/>
    <lineage>
        <taxon>Bacteria</taxon>
        <taxon>Pseudomonadati</taxon>
        <taxon>Bacteroidota</taxon>
        <taxon>Cytophagia</taxon>
        <taxon>Cytophagales</taxon>
        <taxon>Hymenobacteraceae</taxon>
        <taxon>Adhaeribacter</taxon>
    </lineage>
</organism>
<name>A0A7G7GDH2_9BACT</name>
<dbReference type="CDD" id="cd00351">
    <property type="entry name" value="TS_Pyrimidine_HMase"/>
    <property type="match status" value="1"/>
</dbReference>
<dbReference type="FunFam" id="3.30.572.10:FF:000001">
    <property type="entry name" value="Thymidylate synthase"/>
    <property type="match status" value="1"/>
</dbReference>
<dbReference type="NCBIfam" id="NF002499">
    <property type="entry name" value="PRK01827.1-5"/>
    <property type="match status" value="1"/>
</dbReference>
<evidence type="ECO:0000256" key="8">
    <source>
        <dbReference type="HAMAP-Rule" id="MF_00008"/>
    </source>
</evidence>
<feature type="binding site" evidence="8">
    <location>
        <begin position="126"/>
        <end position="127"/>
    </location>
    <ligand>
        <name>dUMP</name>
        <dbReference type="ChEBI" id="CHEBI:246422"/>
        <note>ligand shared between dimeric partners</note>
    </ligand>
</feature>
<reference evidence="11 12" key="1">
    <citation type="journal article" date="2018" name="Int. J. Syst. Evol. Microbiol.">
        <title>Adhaeribacter swui sp. nov., isolated from wet mud.</title>
        <authorList>
            <person name="Kim D.U."/>
            <person name="Kim K.W."/>
            <person name="Kang M.S."/>
            <person name="Kim J.Y."/>
            <person name="Jang J.H."/>
            <person name="Kim M.K."/>
        </authorList>
    </citation>
    <scope>NUCLEOTIDE SEQUENCE [LARGE SCALE GENOMIC DNA]</scope>
    <source>
        <strain evidence="11 12">KCTC 52873</strain>
    </source>
</reference>
<dbReference type="GO" id="GO:0004799">
    <property type="term" value="F:thymidylate synthase activity"/>
    <property type="evidence" value="ECO:0007669"/>
    <property type="project" value="UniProtKB-UniRule"/>
</dbReference>
<dbReference type="RefSeq" id="WP_185271697.1">
    <property type="nucleotide sequence ID" value="NZ_CP055156.1"/>
</dbReference>
<dbReference type="NCBIfam" id="TIGR03284">
    <property type="entry name" value="thym_sym"/>
    <property type="match status" value="2"/>
</dbReference>
<keyword evidence="6 8" id="KW-0545">Nucleotide biosynthesis</keyword>
<feature type="active site" evidence="9">
    <location>
        <position position="146"/>
    </location>
</feature>
<comment type="catalytic activity">
    <reaction evidence="7 8">
        <text>dUMP + (6R)-5,10-methylene-5,6,7,8-tetrahydrofolate = 7,8-dihydrofolate + dTMP</text>
        <dbReference type="Rhea" id="RHEA:12104"/>
        <dbReference type="ChEBI" id="CHEBI:15636"/>
        <dbReference type="ChEBI" id="CHEBI:57451"/>
        <dbReference type="ChEBI" id="CHEBI:63528"/>
        <dbReference type="ChEBI" id="CHEBI:246422"/>
        <dbReference type="EC" id="2.1.1.45"/>
    </reaction>
</comment>
<dbReference type="EMBL" id="CP055156">
    <property type="protein sequence ID" value="QNF35206.1"/>
    <property type="molecule type" value="Genomic_DNA"/>
</dbReference>
<feature type="active site" description="Nucleophile" evidence="8">
    <location>
        <position position="146"/>
    </location>
</feature>
<dbReference type="InterPro" id="IPR020940">
    <property type="entry name" value="Thymidylate_synthase_AS"/>
</dbReference>
<dbReference type="InterPro" id="IPR036926">
    <property type="entry name" value="Thymidate_synth/dCMP_Mease_sf"/>
</dbReference>
<dbReference type="GO" id="GO:0006231">
    <property type="term" value="P:dTMP biosynthetic process"/>
    <property type="evidence" value="ECO:0007669"/>
    <property type="project" value="UniProtKB-UniRule"/>
</dbReference>
<dbReference type="EC" id="2.1.1.45" evidence="2 8"/>
<dbReference type="PANTHER" id="PTHR11548:SF9">
    <property type="entry name" value="THYMIDYLATE SYNTHASE"/>
    <property type="match status" value="1"/>
</dbReference>
<comment type="similarity">
    <text evidence="8">Belongs to the thymidylate synthase family. Bacterial-type ThyA subfamily.</text>
</comment>
<dbReference type="HAMAP" id="MF_00008">
    <property type="entry name" value="Thymidy_synth_bact"/>
    <property type="match status" value="1"/>
</dbReference>
<evidence type="ECO:0000256" key="1">
    <source>
        <dbReference type="ARBA" id="ARBA00011738"/>
    </source>
</evidence>
<dbReference type="AlphaFoldDB" id="A0A7G7GDH2"/>
<evidence type="ECO:0000256" key="9">
    <source>
        <dbReference type="PROSITE-ProRule" id="PRU10016"/>
    </source>
</evidence>
<dbReference type="SUPFAM" id="SSF55831">
    <property type="entry name" value="Thymidylate synthase/dCMP hydroxymethylase"/>
    <property type="match status" value="1"/>
</dbReference>
<dbReference type="PRINTS" id="PR00108">
    <property type="entry name" value="THYMDSNTHASE"/>
</dbReference>
<evidence type="ECO:0000259" key="10">
    <source>
        <dbReference type="Pfam" id="PF00303"/>
    </source>
</evidence>
<dbReference type="Pfam" id="PF00303">
    <property type="entry name" value="Thymidylat_synt"/>
    <property type="match status" value="1"/>
</dbReference>
<evidence type="ECO:0000256" key="3">
    <source>
        <dbReference type="ARBA" id="ARBA00022490"/>
    </source>
</evidence>
<dbReference type="KEGG" id="aswu:HUW51_21715"/>
<comment type="subcellular location">
    <subcellularLocation>
        <location evidence="8">Cytoplasm</location>
    </subcellularLocation>
</comment>
<evidence type="ECO:0000313" key="12">
    <source>
        <dbReference type="Proteomes" id="UP000515237"/>
    </source>
</evidence>
<feature type="domain" description="Thymidylate synthase/dCMP hydroxymethylase" evidence="10">
    <location>
        <begin position="2"/>
        <end position="264"/>
    </location>
</feature>
<accession>A0A7G7GDH2</accession>
<evidence type="ECO:0000256" key="4">
    <source>
        <dbReference type="ARBA" id="ARBA00022603"/>
    </source>
</evidence>
<gene>
    <name evidence="8" type="primary">thyA</name>
    <name evidence="11" type="ORF">HUW51_21715</name>
</gene>
<evidence type="ECO:0000256" key="5">
    <source>
        <dbReference type="ARBA" id="ARBA00022679"/>
    </source>
</evidence>
<comment type="function">
    <text evidence="8">Catalyzes the reductive methylation of 2'-deoxyuridine-5'-monophosphate (dUMP) to 2'-deoxythymidine-5'-monophosphate (dTMP) while utilizing 5,10-methylenetetrahydrofolate (mTHF) as the methyl donor and reductant in the reaction, yielding dihydrofolate (DHF) as a by-product. This enzymatic reaction provides an intracellular de novo source of dTMP, an essential precursor for DNA biosynthesis.</text>
</comment>
<feature type="binding site" evidence="8">
    <location>
        <position position="263"/>
    </location>
    <ligand>
        <name>(6R)-5,10-methylene-5,6,7,8-tetrahydrofolate</name>
        <dbReference type="ChEBI" id="CHEBI:15636"/>
    </ligand>
</feature>
<evidence type="ECO:0000256" key="6">
    <source>
        <dbReference type="ARBA" id="ARBA00022727"/>
    </source>
</evidence>
<dbReference type="InterPro" id="IPR045097">
    <property type="entry name" value="Thymidate_synth/dCMP_Mease"/>
</dbReference>
<dbReference type="GO" id="GO:0005829">
    <property type="term" value="C:cytosol"/>
    <property type="evidence" value="ECO:0007669"/>
    <property type="project" value="TreeGrafter"/>
</dbReference>
<feature type="binding site" evidence="8">
    <location>
        <position position="169"/>
    </location>
    <ligand>
        <name>(6R)-5,10-methylene-5,6,7,8-tetrahydrofolate</name>
        <dbReference type="ChEBI" id="CHEBI:15636"/>
    </ligand>
</feature>
<dbReference type="GO" id="GO:0032259">
    <property type="term" value="P:methylation"/>
    <property type="evidence" value="ECO:0007669"/>
    <property type="project" value="UniProtKB-KW"/>
</dbReference>
<feature type="binding site" description="in other chain" evidence="8">
    <location>
        <begin position="166"/>
        <end position="169"/>
    </location>
    <ligand>
        <name>dUMP</name>
        <dbReference type="ChEBI" id="CHEBI:246422"/>
        <note>ligand shared between dimeric partners</note>
    </ligand>
</feature>
<dbReference type="PANTHER" id="PTHR11548">
    <property type="entry name" value="THYMIDYLATE SYNTHASE 1"/>
    <property type="match status" value="1"/>
</dbReference>
<comment type="pathway">
    <text evidence="8">Pyrimidine metabolism; dTTP biosynthesis.</text>
</comment>
<evidence type="ECO:0000256" key="2">
    <source>
        <dbReference type="ARBA" id="ARBA00011947"/>
    </source>
</evidence>
<feature type="binding site" description="in other chain" evidence="8">
    <location>
        <position position="21"/>
    </location>
    <ligand>
        <name>dUMP</name>
        <dbReference type="ChEBI" id="CHEBI:246422"/>
        <note>ligand shared between dimeric partners</note>
    </ligand>
</feature>
<evidence type="ECO:0000256" key="7">
    <source>
        <dbReference type="ARBA" id="ARBA00047344"/>
    </source>
</evidence>